<dbReference type="Gene3D" id="1.20.58.340">
    <property type="entry name" value="Magnesium transport protein CorA, transmembrane region"/>
    <property type="match status" value="2"/>
</dbReference>
<evidence type="ECO:0008006" key="11">
    <source>
        <dbReference type="Google" id="ProtNLM"/>
    </source>
</evidence>
<dbReference type="SUPFAM" id="SSF143865">
    <property type="entry name" value="CorA soluble domain-like"/>
    <property type="match status" value="1"/>
</dbReference>
<evidence type="ECO:0000256" key="5">
    <source>
        <dbReference type="ARBA" id="ARBA00022692"/>
    </source>
</evidence>
<comment type="similarity">
    <text evidence="2">Belongs to the CorA metal ion transporter (MIT) (TC 1.A.35) family.</text>
</comment>
<proteinExistence type="inferred from homology"/>
<evidence type="ECO:0000313" key="9">
    <source>
        <dbReference type="EMBL" id="GAA2621555.1"/>
    </source>
</evidence>
<keyword evidence="10" id="KW-1185">Reference proteome</keyword>
<keyword evidence="4" id="KW-1003">Cell membrane</keyword>
<comment type="caution">
    <text evidence="9">The sequence shown here is derived from an EMBL/GenBank/DDBJ whole genome shotgun (WGS) entry which is preliminary data.</text>
</comment>
<dbReference type="EMBL" id="BAAATD010000010">
    <property type="protein sequence ID" value="GAA2621555.1"/>
    <property type="molecule type" value="Genomic_DNA"/>
</dbReference>
<evidence type="ECO:0000256" key="8">
    <source>
        <dbReference type="SAM" id="Phobius"/>
    </source>
</evidence>
<name>A0ABP6CJ50_9ACTN</name>
<evidence type="ECO:0000256" key="1">
    <source>
        <dbReference type="ARBA" id="ARBA00004651"/>
    </source>
</evidence>
<feature type="transmembrane region" description="Helical" evidence="8">
    <location>
        <begin position="371"/>
        <end position="390"/>
    </location>
</feature>
<dbReference type="InterPro" id="IPR002523">
    <property type="entry name" value="MgTranspt_CorA/ZnTranspt_ZntB"/>
</dbReference>
<keyword evidence="7 8" id="KW-0472">Membrane</keyword>
<gene>
    <name evidence="9" type="ORF">GCM10010411_66930</name>
</gene>
<comment type="subcellular location">
    <subcellularLocation>
        <location evidence="1">Cell membrane</location>
        <topology evidence="1">Multi-pass membrane protein</topology>
    </subcellularLocation>
</comment>
<evidence type="ECO:0000256" key="7">
    <source>
        <dbReference type="ARBA" id="ARBA00023136"/>
    </source>
</evidence>
<dbReference type="Proteomes" id="UP001501509">
    <property type="component" value="Unassembled WGS sequence"/>
</dbReference>
<dbReference type="RefSeq" id="WP_344546476.1">
    <property type="nucleotide sequence ID" value="NZ_BAAATD010000010.1"/>
</dbReference>
<sequence>MAMTRVRPGRATKSLFKTRGRPTSMTTAVAQRDSAVIDWAAYIDGHRVSTDTIEDAVRMIRDGRLKHADDPVRLGSGAITAEQASRRGAGAAELAARRGAGAAELAARRGVGATELAARRGLSAGAGIGAEESAGFVWVGLHEPSETELAELAEVFGLHELAVEDAINAHQRPKLERYDDVNFFVMKTVGYVRRGPDGAEVVETGEVMIFCGPDFVVTVRHGTHCELGCVRNDLEKDPARLSLGPSAVLHAVADRVVDGYVNVADAVQEDIDEVEEAVFSPERTDESRRIYRLKREVIQLKRAVGPLSGPLRNLSNRRFVPNEIKEYLRDVEDHLTRVRDQVESYDELLNPILQAHMTQVTVADNQDMRKISAWGAIFMVPTAIAGIYGMNFDFMPETQWRFGYPLILGVIATACLSLYRGFRRNGWL</sequence>
<dbReference type="CDD" id="cd12830">
    <property type="entry name" value="MtCorA-like"/>
    <property type="match status" value="1"/>
</dbReference>
<dbReference type="InterPro" id="IPR045863">
    <property type="entry name" value="CorA_TM1_TM2"/>
</dbReference>
<dbReference type="Pfam" id="PF01544">
    <property type="entry name" value="CorA"/>
    <property type="match status" value="1"/>
</dbReference>
<protein>
    <recommendedName>
        <fullName evidence="11">Magnesium and cobalt transport protein CorA</fullName>
    </recommendedName>
</protein>
<dbReference type="Gene3D" id="3.30.460.20">
    <property type="entry name" value="CorA soluble domain-like"/>
    <property type="match status" value="1"/>
</dbReference>
<keyword evidence="3" id="KW-0813">Transport</keyword>
<evidence type="ECO:0000256" key="3">
    <source>
        <dbReference type="ARBA" id="ARBA00022448"/>
    </source>
</evidence>
<organism evidence="9 10">
    <name type="scientific">Actinomadura fulvescens</name>
    <dbReference type="NCBI Taxonomy" id="46160"/>
    <lineage>
        <taxon>Bacteria</taxon>
        <taxon>Bacillati</taxon>
        <taxon>Actinomycetota</taxon>
        <taxon>Actinomycetes</taxon>
        <taxon>Streptosporangiales</taxon>
        <taxon>Thermomonosporaceae</taxon>
        <taxon>Actinomadura</taxon>
    </lineage>
</organism>
<evidence type="ECO:0000256" key="4">
    <source>
        <dbReference type="ARBA" id="ARBA00022475"/>
    </source>
</evidence>
<evidence type="ECO:0000256" key="6">
    <source>
        <dbReference type="ARBA" id="ARBA00022989"/>
    </source>
</evidence>
<dbReference type="SUPFAM" id="SSF144083">
    <property type="entry name" value="Magnesium transport protein CorA, transmembrane region"/>
    <property type="match status" value="1"/>
</dbReference>
<reference evidence="10" key="1">
    <citation type="journal article" date="2019" name="Int. J. Syst. Evol. Microbiol.">
        <title>The Global Catalogue of Microorganisms (GCM) 10K type strain sequencing project: providing services to taxonomists for standard genome sequencing and annotation.</title>
        <authorList>
            <consortium name="The Broad Institute Genomics Platform"/>
            <consortium name="The Broad Institute Genome Sequencing Center for Infectious Disease"/>
            <person name="Wu L."/>
            <person name="Ma J."/>
        </authorList>
    </citation>
    <scope>NUCLEOTIDE SEQUENCE [LARGE SCALE GENOMIC DNA]</scope>
    <source>
        <strain evidence="10">JCM 6833</strain>
    </source>
</reference>
<keyword evidence="5 8" id="KW-0812">Transmembrane</keyword>
<dbReference type="PANTHER" id="PTHR46494:SF1">
    <property type="entry name" value="CORA FAMILY METAL ION TRANSPORTER (EUROFUNG)"/>
    <property type="match status" value="1"/>
</dbReference>
<dbReference type="InterPro" id="IPR045861">
    <property type="entry name" value="CorA_cytoplasmic_dom"/>
</dbReference>
<dbReference type="PANTHER" id="PTHR46494">
    <property type="entry name" value="CORA FAMILY METAL ION TRANSPORTER (EUROFUNG)"/>
    <property type="match status" value="1"/>
</dbReference>
<accession>A0ABP6CJ50</accession>
<evidence type="ECO:0000313" key="10">
    <source>
        <dbReference type="Proteomes" id="UP001501509"/>
    </source>
</evidence>
<evidence type="ECO:0000256" key="2">
    <source>
        <dbReference type="ARBA" id="ARBA00009765"/>
    </source>
</evidence>
<keyword evidence="6 8" id="KW-1133">Transmembrane helix</keyword>
<feature type="transmembrane region" description="Helical" evidence="8">
    <location>
        <begin position="402"/>
        <end position="422"/>
    </location>
</feature>